<dbReference type="SUPFAM" id="SSF47413">
    <property type="entry name" value="lambda repressor-like DNA-binding domains"/>
    <property type="match status" value="1"/>
</dbReference>
<comment type="caution">
    <text evidence="5">The sequence shown here is derived from an EMBL/GenBank/DDBJ whole genome shotgun (WGS) entry which is preliminary data.</text>
</comment>
<dbReference type="CDD" id="cd06267">
    <property type="entry name" value="PBP1_LacI_sugar_binding-like"/>
    <property type="match status" value="1"/>
</dbReference>
<name>A0A8J3IPF9_9CHLR</name>
<accession>A0A8J3IPF9</accession>
<keyword evidence="3" id="KW-0804">Transcription</keyword>
<organism evidence="5 6">
    <name type="scientific">Reticulibacter mediterranei</name>
    <dbReference type="NCBI Taxonomy" id="2778369"/>
    <lineage>
        <taxon>Bacteria</taxon>
        <taxon>Bacillati</taxon>
        <taxon>Chloroflexota</taxon>
        <taxon>Ktedonobacteria</taxon>
        <taxon>Ktedonobacterales</taxon>
        <taxon>Reticulibacteraceae</taxon>
        <taxon>Reticulibacter</taxon>
    </lineage>
</organism>
<reference evidence="5" key="1">
    <citation type="submission" date="2020-10" db="EMBL/GenBank/DDBJ databases">
        <title>Taxonomic study of unclassified bacteria belonging to the class Ktedonobacteria.</title>
        <authorList>
            <person name="Yabe S."/>
            <person name="Wang C.M."/>
            <person name="Zheng Y."/>
            <person name="Sakai Y."/>
            <person name="Cavaletti L."/>
            <person name="Monciardini P."/>
            <person name="Donadio S."/>
        </authorList>
    </citation>
    <scope>NUCLEOTIDE SEQUENCE</scope>
    <source>
        <strain evidence="5">ID150040</strain>
    </source>
</reference>
<evidence type="ECO:0000313" key="5">
    <source>
        <dbReference type="EMBL" id="GHO95389.1"/>
    </source>
</evidence>
<dbReference type="RefSeq" id="WP_220206071.1">
    <property type="nucleotide sequence ID" value="NZ_BNJK01000001.1"/>
</dbReference>
<dbReference type="PANTHER" id="PTHR30146:SF109">
    <property type="entry name" value="HTH-TYPE TRANSCRIPTIONAL REGULATOR GALS"/>
    <property type="match status" value="1"/>
</dbReference>
<gene>
    <name evidence="5" type="ORF">KSF_054370</name>
</gene>
<dbReference type="InterPro" id="IPR010982">
    <property type="entry name" value="Lambda_DNA-bd_dom_sf"/>
</dbReference>
<evidence type="ECO:0000256" key="3">
    <source>
        <dbReference type="ARBA" id="ARBA00023163"/>
    </source>
</evidence>
<dbReference type="InterPro" id="IPR046335">
    <property type="entry name" value="LacI/GalR-like_sensor"/>
</dbReference>
<feature type="domain" description="HTH lacI-type" evidence="4">
    <location>
        <begin position="3"/>
        <end position="57"/>
    </location>
</feature>
<proteinExistence type="predicted"/>
<dbReference type="InterPro" id="IPR000843">
    <property type="entry name" value="HTH_LacI"/>
</dbReference>
<dbReference type="CDD" id="cd01392">
    <property type="entry name" value="HTH_LacI"/>
    <property type="match status" value="1"/>
</dbReference>
<dbReference type="Proteomes" id="UP000597444">
    <property type="component" value="Unassembled WGS sequence"/>
</dbReference>
<sequence>MSASLREVADRVGVSLATASRALNGKGGVKPETRQRVLEVAQELQFSFSMAARGLVTTKTETICYVVHQRHAPFDGDPFYPIIMHGVEAELRRHDYHLLLSTISDEQFKDVSAFKPVAEQRVDGVLLAGPDISPRFILALKQLEVPVLLIDNVLENGTVDAVYSDDIQGGRLATRHLLEHGHSKIVALLGPEAWASSAHRGQGYRETMIAAGLAPHIFHAEGTTLETGSSMMQQALQAIPDLTAIFAANDAMALGAMRVLAQQKRRVPEDVAVIGFDDTNYSTLVDPPLSTVRIFKHEMGRAAARRMLSMLTDENGGPAMQTVLATELVPRRSCGCEDQPL</sequence>
<evidence type="ECO:0000256" key="2">
    <source>
        <dbReference type="ARBA" id="ARBA00023125"/>
    </source>
</evidence>
<keyword evidence="2" id="KW-0238">DNA-binding</keyword>
<dbReference type="GO" id="GO:0000976">
    <property type="term" value="F:transcription cis-regulatory region binding"/>
    <property type="evidence" value="ECO:0007669"/>
    <property type="project" value="TreeGrafter"/>
</dbReference>
<dbReference type="Gene3D" id="3.40.50.2300">
    <property type="match status" value="2"/>
</dbReference>
<evidence type="ECO:0000313" key="6">
    <source>
        <dbReference type="Proteomes" id="UP000597444"/>
    </source>
</evidence>
<dbReference type="EMBL" id="BNJK01000001">
    <property type="protein sequence ID" value="GHO95389.1"/>
    <property type="molecule type" value="Genomic_DNA"/>
</dbReference>
<dbReference type="SUPFAM" id="SSF53822">
    <property type="entry name" value="Periplasmic binding protein-like I"/>
    <property type="match status" value="1"/>
</dbReference>
<dbReference type="PROSITE" id="PS00356">
    <property type="entry name" value="HTH_LACI_1"/>
    <property type="match status" value="1"/>
</dbReference>
<evidence type="ECO:0000256" key="1">
    <source>
        <dbReference type="ARBA" id="ARBA00023015"/>
    </source>
</evidence>
<dbReference type="PANTHER" id="PTHR30146">
    <property type="entry name" value="LACI-RELATED TRANSCRIPTIONAL REPRESSOR"/>
    <property type="match status" value="1"/>
</dbReference>
<dbReference type="InterPro" id="IPR028082">
    <property type="entry name" value="Peripla_BP_I"/>
</dbReference>
<dbReference type="Pfam" id="PF00356">
    <property type="entry name" value="LacI"/>
    <property type="match status" value="1"/>
</dbReference>
<protein>
    <submittedName>
        <fullName evidence="5">LacI family transcriptional regulator</fullName>
    </submittedName>
</protein>
<dbReference type="GO" id="GO:0003700">
    <property type="term" value="F:DNA-binding transcription factor activity"/>
    <property type="evidence" value="ECO:0007669"/>
    <property type="project" value="TreeGrafter"/>
</dbReference>
<keyword evidence="1" id="KW-0805">Transcription regulation</keyword>
<keyword evidence="6" id="KW-1185">Reference proteome</keyword>
<dbReference type="PROSITE" id="PS50932">
    <property type="entry name" value="HTH_LACI_2"/>
    <property type="match status" value="1"/>
</dbReference>
<dbReference type="Gene3D" id="1.10.260.40">
    <property type="entry name" value="lambda repressor-like DNA-binding domains"/>
    <property type="match status" value="1"/>
</dbReference>
<evidence type="ECO:0000259" key="4">
    <source>
        <dbReference type="PROSITE" id="PS50932"/>
    </source>
</evidence>
<dbReference type="AlphaFoldDB" id="A0A8J3IPF9"/>
<dbReference type="SMART" id="SM00354">
    <property type="entry name" value="HTH_LACI"/>
    <property type="match status" value="1"/>
</dbReference>
<dbReference type="Pfam" id="PF13377">
    <property type="entry name" value="Peripla_BP_3"/>
    <property type="match status" value="1"/>
</dbReference>